<evidence type="ECO:0000256" key="1">
    <source>
        <dbReference type="SAM" id="Phobius"/>
    </source>
</evidence>
<organism evidence="2 3">
    <name type="scientific">Moraxella bovoculi</name>
    <dbReference type="NCBI Taxonomy" id="386891"/>
    <lineage>
        <taxon>Bacteria</taxon>
        <taxon>Pseudomonadati</taxon>
        <taxon>Pseudomonadota</taxon>
        <taxon>Gammaproteobacteria</taxon>
        <taxon>Moraxellales</taxon>
        <taxon>Moraxellaceae</taxon>
        <taxon>Moraxella</taxon>
    </lineage>
</organism>
<protein>
    <submittedName>
        <fullName evidence="2">Uncharacterized protein</fullName>
    </submittedName>
</protein>
<reference evidence="2 3" key="1">
    <citation type="submission" date="2015-05" db="EMBL/GenBank/DDBJ databases">
        <authorList>
            <person name="Dickey A."/>
            <person name="Clawson M."/>
            <person name="Bono J."/>
            <person name="Loy J.D."/>
        </authorList>
    </citation>
    <scope>NUCLEOTIDE SEQUENCE [LARGE SCALE GENOMIC DNA]</scope>
    <source>
        <strain evidence="2 3">22581</strain>
    </source>
</reference>
<keyword evidence="1" id="KW-0472">Membrane</keyword>
<sequence>MIDMTTKPSKSKLPFLLIGVHIALAIVLFMTSRPVAPQEKVVQDDGEARVYEPVVYDVENWASTPKQGMDIEQLKAKIGTTATQESGLDYYGNHATKYRFSARHEPPLYVVESDEVLEVAWYYAAPKDNDDQKRASLDYAKRIHSLMGAYDGKKGENLVRIILQNSNKPYATTDKGEKVAGVITADCMNYQCRIILQK</sequence>
<dbReference type="Proteomes" id="UP000077465">
    <property type="component" value="Chromosome"/>
</dbReference>
<gene>
    <name evidence="2" type="ORF">AAX06_10740</name>
</gene>
<name>A0AAC8T8M8_9GAMM</name>
<accession>A0AAC8T8M8</accession>
<dbReference type="EMBL" id="CP011376">
    <property type="protein sequence ID" value="AKG08527.1"/>
    <property type="molecule type" value="Genomic_DNA"/>
</dbReference>
<keyword evidence="1" id="KW-1133">Transmembrane helix</keyword>
<evidence type="ECO:0000313" key="3">
    <source>
        <dbReference type="Proteomes" id="UP000077465"/>
    </source>
</evidence>
<evidence type="ECO:0000313" key="2">
    <source>
        <dbReference type="EMBL" id="AKG08527.1"/>
    </source>
</evidence>
<proteinExistence type="predicted"/>
<dbReference type="AlphaFoldDB" id="A0AAC8T8M8"/>
<keyword evidence="1" id="KW-0812">Transmembrane</keyword>
<feature type="transmembrane region" description="Helical" evidence="1">
    <location>
        <begin position="12"/>
        <end position="30"/>
    </location>
</feature>